<sequence>MPAERRFAKRILSCGNLLDKACFQMQRDYALKKLMDRENERLRQRLFNKENKVGKKPTTDYGRHLTSEENLQALALVEWKTAMKEVFASNAFKERRKLLDDEEKQLALEEKEREKQQRKDEQEEKKREKEREKERLQEEKRQEKEQIKRLKGRKRRDRQQNVKRRRRRREWRPDSQKNFPKEKQDPSTKKKAESSDDDEDYESVEDVIDDVPAETTVPQSEATAPPKPRPLPRPLHPRMTVKAATANALLQEMGPVRRSRRNQEKANEGCA</sequence>
<feature type="compositionally biased region" description="Basic and acidic residues" evidence="1">
    <location>
        <begin position="261"/>
        <end position="271"/>
    </location>
</feature>
<gene>
    <name evidence="2" type="ORF">CPB84DRAFT_1829297</name>
</gene>
<feature type="region of interest" description="Disordered" evidence="1">
    <location>
        <begin position="110"/>
        <end position="236"/>
    </location>
</feature>
<protein>
    <submittedName>
        <fullName evidence="2">Uncharacterized protein</fullName>
    </submittedName>
</protein>
<feature type="compositionally biased region" description="Pro residues" evidence="1">
    <location>
        <begin position="225"/>
        <end position="234"/>
    </location>
</feature>
<evidence type="ECO:0000256" key="1">
    <source>
        <dbReference type="SAM" id="MobiDB-lite"/>
    </source>
</evidence>
<organism evidence="2 3">
    <name type="scientific">Gymnopilus junonius</name>
    <name type="common">Spectacular rustgill mushroom</name>
    <name type="synonym">Gymnopilus spectabilis subsp. junonius</name>
    <dbReference type="NCBI Taxonomy" id="109634"/>
    <lineage>
        <taxon>Eukaryota</taxon>
        <taxon>Fungi</taxon>
        <taxon>Dikarya</taxon>
        <taxon>Basidiomycota</taxon>
        <taxon>Agaricomycotina</taxon>
        <taxon>Agaricomycetes</taxon>
        <taxon>Agaricomycetidae</taxon>
        <taxon>Agaricales</taxon>
        <taxon>Agaricineae</taxon>
        <taxon>Hymenogastraceae</taxon>
        <taxon>Gymnopilus</taxon>
    </lineage>
</organism>
<dbReference type="AlphaFoldDB" id="A0A9P5NBI1"/>
<evidence type="ECO:0000313" key="2">
    <source>
        <dbReference type="EMBL" id="KAF8874870.1"/>
    </source>
</evidence>
<feature type="region of interest" description="Disordered" evidence="1">
    <location>
        <begin position="249"/>
        <end position="271"/>
    </location>
</feature>
<feature type="compositionally biased region" description="Basic and acidic residues" evidence="1">
    <location>
        <begin position="171"/>
        <end position="194"/>
    </location>
</feature>
<name>A0A9P5NBI1_GYMJU</name>
<proteinExistence type="predicted"/>
<evidence type="ECO:0000313" key="3">
    <source>
        <dbReference type="Proteomes" id="UP000724874"/>
    </source>
</evidence>
<dbReference type="Proteomes" id="UP000724874">
    <property type="component" value="Unassembled WGS sequence"/>
</dbReference>
<feature type="compositionally biased region" description="Basic residues" evidence="1">
    <location>
        <begin position="149"/>
        <end position="170"/>
    </location>
</feature>
<dbReference type="EMBL" id="JADNYJ010000206">
    <property type="protein sequence ID" value="KAF8874870.1"/>
    <property type="molecule type" value="Genomic_DNA"/>
</dbReference>
<reference evidence="2" key="1">
    <citation type="submission" date="2020-11" db="EMBL/GenBank/DDBJ databases">
        <authorList>
            <consortium name="DOE Joint Genome Institute"/>
            <person name="Ahrendt S."/>
            <person name="Riley R."/>
            <person name="Andreopoulos W."/>
            <person name="LaButti K."/>
            <person name="Pangilinan J."/>
            <person name="Ruiz-duenas F.J."/>
            <person name="Barrasa J.M."/>
            <person name="Sanchez-Garcia M."/>
            <person name="Camarero S."/>
            <person name="Miyauchi S."/>
            <person name="Serrano A."/>
            <person name="Linde D."/>
            <person name="Babiker R."/>
            <person name="Drula E."/>
            <person name="Ayuso-Fernandez I."/>
            <person name="Pacheco R."/>
            <person name="Padilla G."/>
            <person name="Ferreira P."/>
            <person name="Barriuso J."/>
            <person name="Kellner H."/>
            <person name="Castanera R."/>
            <person name="Alfaro M."/>
            <person name="Ramirez L."/>
            <person name="Pisabarro A.G."/>
            <person name="Kuo A."/>
            <person name="Tritt A."/>
            <person name="Lipzen A."/>
            <person name="He G."/>
            <person name="Yan M."/>
            <person name="Ng V."/>
            <person name="Cullen D."/>
            <person name="Martin F."/>
            <person name="Rosso M.-N."/>
            <person name="Henrissat B."/>
            <person name="Hibbett D."/>
            <person name="Martinez A.T."/>
            <person name="Grigoriev I.V."/>
        </authorList>
    </citation>
    <scope>NUCLEOTIDE SEQUENCE</scope>
    <source>
        <strain evidence="2">AH 44721</strain>
    </source>
</reference>
<feature type="compositionally biased region" description="Basic and acidic residues" evidence="1">
    <location>
        <begin position="110"/>
        <end position="148"/>
    </location>
</feature>
<accession>A0A9P5NBI1</accession>
<keyword evidence="3" id="KW-1185">Reference proteome</keyword>
<comment type="caution">
    <text evidence="2">The sequence shown here is derived from an EMBL/GenBank/DDBJ whole genome shotgun (WGS) entry which is preliminary data.</text>
</comment>
<feature type="compositionally biased region" description="Acidic residues" evidence="1">
    <location>
        <begin position="195"/>
        <end position="212"/>
    </location>
</feature>
<dbReference type="OrthoDB" id="3066072at2759"/>